<evidence type="ECO:0000313" key="4">
    <source>
        <dbReference type="Proteomes" id="UP000887222"/>
    </source>
</evidence>
<proteinExistence type="predicted"/>
<comment type="caution">
    <text evidence="3">The sequence shown here is derived from an EMBL/GenBank/DDBJ whole genome shotgun (WGS) entry which is preliminary data.</text>
</comment>
<accession>A0ABQ4Q4D7</accession>
<feature type="signal peptide" evidence="2">
    <location>
        <begin position="1"/>
        <end position="17"/>
    </location>
</feature>
<feature type="chain" id="PRO_5046338542" description="Lipoprotein" evidence="2">
    <location>
        <begin position="18"/>
        <end position="115"/>
    </location>
</feature>
<feature type="region of interest" description="Disordered" evidence="1">
    <location>
        <begin position="23"/>
        <end position="115"/>
    </location>
</feature>
<feature type="compositionally biased region" description="Low complexity" evidence="1">
    <location>
        <begin position="30"/>
        <end position="54"/>
    </location>
</feature>
<organism evidence="3 4">
    <name type="scientific">Noviherbaspirillum aridicola</name>
    <dbReference type="NCBI Taxonomy" id="2849687"/>
    <lineage>
        <taxon>Bacteria</taxon>
        <taxon>Pseudomonadati</taxon>
        <taxon>Pseudomonadota</taxon>
        <taxon>Betaproteobacteria</taxon>
        <taxon>Burkholderiales</taxon>
        <taxon>Oxalobacteraceae</taxon>
        <taxon>Noviherbaspirillum</taxon>
    </lineage>
</organism>
<dbReference type="RefSeq" id="WP_220808219.1">
    <property type="nucleotide sequence ID" value="NZ_BPMK01000008.1"/>
</dbReference>
<keyword evidence="2" id="KW-0732">Signal</keyword>
<evidence type="ECO:0000256" key="2">
    <source>
        <dbReference type="SAM" id="SignalP"/>
    </source>
</evidence>
<gene>
    <name evidence="3" type="ORF">NCCP691_20670</name>
</gene>
<feature type="compositionally biased region" description="Polar residues" evidence="1">
    <location>
        <begin position="68"/>
        <end position="82"/>
    </location>
</feature>
<feature type="compositionally biased region" description="Polar residues" evidence="1">
    <location>
        <begin position="99"/>
        <end position="115"/>
    </location>
</feature>
<evidence type="ECO:0000256" key="1">
    <source>
        <dbReference type="SAM" id="MobiDB-lite"/>
    </source>
</evidence>
<protein>
    <recommendedName>
        <fullName evidence="5">Lipoprotein</fullName>
    </recommendedName>
</protein>
<dbReference type="PROSITE" id="PS51257">
    <property type="entry name" value="PROKAR_LIPOPROTEIN"/>
    <property type="match status" value="1"/>
</dbReference>
<reference evidence="3 4" key="1">
    <citation type="journal article" date="2022" name="Int. J. Syst. Evol. Microbiol.">
        <title>Noviherbaspirillum aridicola sp. nov., isolated from an arid soil in Pakistan.</title>
        <authorList>
            <person name="Khan I.U."/>
            <person name="Saqib M."/>
            <person name="Amin A."/>
            <person name="Hussain F."/>
            <person name="Li L."/>
            <person name="Liu Y.H."/>
            <person name="Fang B.Z."/>
            <person name="Ahmed I."/>
            <person name="Li W.J."/>
        </authorList>
    </citation>
    <scope>NUCLEOTIDE SEQUENCE [LARGE SCALE GENOMIC DNA]</scope>
    <source>
        <strain evidence="3 4">NCCP-691</strain>
    </source>
</reference>
<evidence type="ECO:0008006" key="5">
    <source>
        <dbReference type="Google" id="ProtNLM"/>
    </source>
</evidence>
<sequence>MGHRTILCAGLALALLAACQRTPEPKTGAGDVTPGSSPSVSSAPAGGSVADPSATGAAPGTTEKPADTTANSGDANTPTQANPAPLAKQQEQAGMPHSGQVNNHSVPETTGTTKQ</sequence>
<evidence type="ECO:0000313" key="3">
    <source>
        <dbReference type="EMBL" id="GIZ52053.1"/>
    </source>
</evidence>
<dbReference type="EMBL" id="BPMK01000008">
    <property type="protein sequence ID" value="GIZ52053.1"/>
    <property type="molecule type" value="Genomic_DNA"/>
</dbReference>
<name>A0ABQ4Q4D7_9BURK</name>
<dbReference type="Proteomes" id="UP000887222">
    <property type="component" value="Unassembled WGS sequence"/>
</dbReference>
<keyword evidence="4" id="KW-1185">Reference proteome</keyword>